<dbReference type="AlphaFoldDB" id="A0AAN9IF15"/>
<dbReference type="InterPro" id="IPR039299">
    <property type="entry name" value="SEOA"/>
</dbReference>
<feature type="domain" description="Sieve element occlusion N-terminal" evidence="1">
    <location>
        <begin position="20"/>
        <end position="295"/>
    </location>
</feature>
<proteinExistence type="predicted"/>
<evidence type="ECO:0000259" key="2">
    <source>
        <dbReference type="Pfam" id="PF14577"/>
    </source>
</evidence>
<evidence type="ECO:0000259" key="1">
    <source>
        <dbReference type="Pfam" id="PF14576"/>
    </source>
</evidence>
<evidence type="ECO:0000313" key="4">
    <source>
        <dbReference type="Proteomes" id="UP001359559"/>
    </source>
</evidence>
<organism evidence="3 4">
    <name type="scientific">Clitoria ternatea</name>
    <name type="common">Butterfly pea</name>
    <dbReference type="NCBI Taxonomy" id="43366"/>
    <lineage>
        <taxon>Eukaryota</taxon>
        <taxon>Viridiplantae</taxon>
        <taxon>Streptophyta</taxon>
        <taxon>Embryophyta</taxon>
        <taxon>Tracheophyta</taxon>
        <taxon>Spermatophyta</taxon>
        <taxon>Magnoliopsida</taxon>
        <taxon>eudicotyledons</taxon>
        <taxon>Gunneridae</taxon>
        <taxon>Pentapetalae</taxon>
        <taxon>rosids</taxon>
        <taxon>fabids</taxon>
        <taxon>Fabales</taxon>
        <taxon>Fabaceae</taxon>
        <taxon>Papilionoideae</taxon>
        <taxon>50 kb inversion clade</taxon>
        <taxon>NPAAA clade</taxon>
        <taxon>indigoferoid/millettioid clade</taxon>
        <taxon>Phaseoleae</taxon>
        <taxon>Clitoria</taxon>
    </lineage>
</organism>
<dbReference type="GO" id="GO:0010088">
    <property type="term" value="P:phloem development"/>
    <property type="evidence" value="ECO:0007669"/>
    <property type="project" value="InterPro"/>
</dbReference>
<sequence>MANLVKSLLHIGGHNPLTMSDDHILNEVYSTHVHSDSKFDVDSLFNLAEYIINYSTHIVDNFVQGNHGSPGHIHEKIPQASFSSPLCTLKQISSEMSCKAPGEEIAHKTTMAILNKLSSYSWEAKAVLTLAAFALEYGEFWLLSVHEPTDPLAKSLAFIKRVPVLTKPLSLKKHKNAILEVNNLIKVTLQAIKAIFELEKFTSYDTKDVPSLALTLEHVPADVYWAIVTIVAIVTQIDCLTTNSEKEQELAQFGQKINIILSKLRKQISLCSQQIGNYTEQVEYNKTLRKLFQTPTEIMEVLKVLIFWKDTPHAPIYDGATKTMVSIEVLRKKEVFLFISTLDITQEEFSLLKPIYDKTKSVNQYNILWIPIVEEWNDQFRKKFELLKSKMPWYVLQHFSPIKGLKFIKEEWHFKKNPMFVVLNHQGKILHPNAYHMIQVWGLDAFPFTKSIETMRTQEASWIESLVININPKITTSIKEQKYIFFYGGKDKEWIQQFNKFTGALANDVTLKEKKIFIELCCLDFEHQNILSRFWSGVESLFVTKMHMKTNDVTKEVQKLLSYKNESGWAVLTKGSSVILSAHGNIILKMVQEFDKWKEQIVKNGLEISIKEQYEKVVKITHRCSHLEIPNVAGKIPDTIECPECHRAMEVFISYKCCHKESSLNVANGGGH</sequence>
<reference evidence="3 4" key="1">
    <citation type="submission" date="2024-01" db="EMBL/GenBank/DDBJ databases">
        <title>The genomes of 5 underutilized Papilionoideae crops provide insights into root nodulation and disease resistance.</title>
        <authorList>
            <person name="Yuan L."/>
        </authorList>
    </citation>
    <scope>NUCLEOTIDE SEQUENCE [LARGE SCALE GENOMIC DNA]</scope>
    <source>
        <strain evidence="3">LY-2023</strain>
        <tissue evidence="3">Leaf</tissue>
    </source>
</reference>
<feature type="domain" description="Sieve element occlusion C-terminal" evidence="2">
    <location>
        <begin position="458"/>
        <end position="659"/>
    </location>
</feature>
<gene>
    <name evidence="3" type="ORF">RJT34_23497</name>
</gene>
<evidence type="ECO:0008006" key="5">
    <source>
        <dbReference type="Google" id="ProtNLM"/>
    </source>
</evidence>
<keyword evidence="4" id="KW-1185">Reference proteome</keyword>
<protein>
    <recommendedName>
        <fullName evidence="5">Sieve element occlusion</fullName>
    </recommendedName>
</protein>
<dbReference type="InterPro" id="IPR027944">
    <property type="entry name" value="SEO_C"/>
</dbReference>
<dbReference type="PANTHER" id="PTHR33232:SF18">
    <property type="entry name" value="PROTEIN SIEVE ELEMENT OCCLUSION B-LIKE"/>
    <property type="match status" value="1"/>
</dbReference>
<dbReference type="Pfam" id="PF14577">
    <property type="entry name" value="SEO_C"/>
    <property type="match status" value="1"/>
</dbReference>
<dbReference type="PANTHER" id="PTHR33232">
    <property type="entry name" value="PROTEIN SIEVE ELEMENT OCCLUSION B-LIKE"/>
    <property type="match status" value="1"/>
</dbReference>
<dbReference type="Proteomes" id="UP001359559">
    <property type="component" value="Unassembled WGS sequence"/>
</dbReference>
<dbReference type="Pfam" id="PF14576">
    <property type="entry name" value="SEO_N"/>
    <property type="match status" value="1"/>
</dbReference>
<evidence type="ECO:0000313" key="3">
    <source>
        <dbReference type="EMBL" id="KAK7278468.1"/>
    </source>
</evidence>
<name>A0AAN9IF15_CLITE</name>
<dbReference type="InterPro" id="IPR027942">
    <property type="entry name" value="SEO_N"/>
</dbReference>
<accession>A0AAN9IF15</accession>
<dbReference type="EMBL" id="JAYKXN010000006">
    <property type="protein sequence ID" value="KAK7278468.1"/>
    <property type="molecule type" value="Genomic_DNA"/>
</dbReference>
<comment type="caution">
    <text evidence="3">The sequence shown here is derived from an EMBL/GenBank/DDBJ whole genome shotgun (WGS) entry which is preliminary data.</text>
</comment>